<dbReference type="Pfam" id="PF00583">
    <property type="entry name" value="Acetyltransf_1"/>
    <property type="match status" value="1"/>
</dbReference>
<dbReference type="InterPro" id="IPR051016">
    <property type="entry name" value="Diverse_Substrate_AcTransf"/>
</dbReference>
<dbReference type="RefSeq" id="WP_121851688.1">
    <property type="nucleotide sequence ID" value="NZ_CP037952.1"/>
</dbReference>
<dbReference type="GO" id="GO:0008080">
    <property type="term" value="F:N-acetyltransferase activity"/>
    <property type="evidence" value="ECO:0007669"/>
    <property type="project" value="TreeGrafter"/>
</dbReference>
<dbReference type="PROSITE" id="PS51186">
    <property type="entry name" value="GNAT"/>
    <property type="match status" value="1"/>
</dbReference>
<evidence type="ECO:0000256" key="1">
    <source>
        <dbReference type="ARBA" id="ARBA00022679"/>
    </source>
</evidence>
<dbReference type="PANTHER" id="PTHR10545">
    <property type="entry name" value="DIAMINE N-ACETYLTRANSFERASE"/>
    <property type="match status" value="1"/>
</dbReference>
<accession>A0A3A6UJT2</accession>
<dbReference type="OrthoDB" id="9792929at2"/>
<comment type="caution">
    <text evidence="4">The sequence shown here is derived from an EMBL/GenBank/DDBJ whole genome shotgun (WGS) entry which is preliminary data.</text>
</comment>
<dbReference type="Proteomes" id="UP000273022">
    <property type="component" value="Unassembled WGS sequence"/>
</dbReference>
<keyword evidence="2" id="KW-0012">Acyltransferase</keyword>
<dbReference type="SUPFAM" id="SSF55729">
    <property type="entry name" value="Acyl-CoA N-acyltransferases (Nat)"/>
    <property type="match status" value="1"/>
</dbReference>
<sequence length="150" mass="17007">MDCKIVKATIDDLAEVARLFDEYRQFYSQSSDIELATHFIKSRILEQSSVIFLAKDSLNVGLGFAQLYPSFSSISARPTLILNDLYVSKFARCVGVGKTLISRCNSYAIMEGIVHIGLQTHKENKQAQLLYERLGFIQDEEFLSYGYEVC</sequence>
<dbReference type="InterPro" id="IPR000182">
    <property type="entry name" value="GNAT_dom"/>
</dbReference>
<dbReference type="Gene3D" id="3.40.630.30">
    <property type="match status" value="1"/>
</dbReference>
<evidence type="ECO:0000259" key="3">
    <source>
        <dbReference type="PROSITE" id="PS51186"/>
    </source>
</evidence>
<organism evidence="4 5">
    <name type="scientific">Parashewanella spongiae</name>
    <dbReference type="NCBI Taxonomy" id="342950"/>
    <lineage>
        <taxon>Bacteria</taxon>
        <taxon>Pseudomonadati</taxon>
        <taxon>Pseudomonadota</taxon>
        <taxon>Gammaproteobacteria</taxon>
        <taxon>Alteromonadales</taxon>
        <taxon>Shewanellaceae</taxon>
        <taxon>Parashewanella</taxon>
    </lineage>
</organism>
<dbReference type="PANTHER" id="PTHR10545:SF29">
    <property type="entry name" value="GH14572P-RELATED"/>
    <property type="match status" value="1"/>
</dbReference>
<dbReference type="EMBL" id="QYYH01000002">
    <property type="protein sequence ID" value="RJY19451.1"/>
    <property type="molecule type" value="Genomic_DNA"/>
</dbReference>
<feature type="domain" description="N-acetyltransferase" evidence="3">
    <location>
        <begin position="3"/>
        <end position="150"/>
    </location>
</feature>
<proteinExistence type="predicted"/>
<keyword evidence="5" id="KW-1185">Reference proteome</keyword>
<dbReference type="AlphaFoldDB" id="A0A3A6UJT2"/>
<reference evidence="4 5" key="1">
    <citation type="submission" date="2018-09" db="EMBL/GenBank/DDBJ databases">
        <title>Phylogeny of the Shewanellaceae, and recommendation for two new genera, Pseudoshewanella and Parashewanella.</title>
        <authorList>
            <person name="Wang G."/>
        </authorList>
    </citation>
    <scope>NUCLEOTIDE SEQUENCE [LARGE SCALE GENOMIC DNA]</scope>
    <source>
        <strain evidence="4 5">KCTC 22492</strain>
    </source>
</reference>
<protein>
    <submittedName>
        <fullName evidence="4">GNAT family N-acetyltransferase</fullName>
    </submittedName>
</protein>
<evidence type="ECO:0000256" key="2">
    <source>
        <dbReference type="ARBA" id="ARBA00023315"/>
    </source>
</evidence>
<evidence type="ECO:0000313" key="5">
    <source>
        <dbReference type="Proteomes" id="UP000273022"/>
    </source>
</evidence>
<keyword evidence="1 4" id="KW-0808">Transferase</keyword>
<gene>
    <name evidence="4" type="ORF">D5R81_00430</name>
</gene>
<dbReference type="InterPro" id="IPR016181">
    <property type="entry name" value="Acyl_CoA_acyltransferase"/>
</dbReference>
<name>A0A3A6UJT2_9GAMM</name>
<evidence type="ECO:0000313" key="4">
    <source>
        <dbReference type="EMBL" id="RJY19451.1"/>
    </source>
</evidence>